<feature type="repeat" description="WD" evidence="3">
    <location>
        <begin position="1169"/>
        <end position="1210"/>
    </location>
</feature>
<evidence type="ECO:0000256" key="3">
    <source>
        <dbReference type="PROSITE-ProRule" id="PRU00221"/>
    </source>
</evidence>
<feature type="repeat" description="WD" evidence="3">
    <location>
        <begin position="1298"/>
        <end position="1339"/>
    </location>
</feature>
<dbReference type="Proteomes" id="UP000383932">
    <property type="component" value="Unassembled WGS sequence"/>
</dbReference>
<dbReference type="InterPro" id="IPR056884">
    <property type="entry name" value="NPHP3-like_N"/>
</dbReference>
<dbReference type="CDD" id="cd00200">
    <property type="entry name" value="WD40"/>
    <property type="match status" value="2"/>
</dbReference>
<dbReference type="InterPro" id="IPR007111">
    <property type="entry name" value="NACHT_NTPase"/>
</dbReference>
<evidence type="ECO:0000256" key="4">
    <source>
        <dbReference type="SAM" id="MobiDB-lite"/>
    </source>
</evidence>
<dbReference type="InterPro" id="IPR027417">
    <property type="entry name" value="P-loop_NTPase"/>
</dbReference>
<dbReference type="PROSITE" id="PS00678">
    <property type="entry name" value="WD_REPEATS_1"/>
    <property type="match status" value="5"/>
</dbReference>
<evidence type="ECO:0000259" key="5">
    <source>
        <dbReference type="PROSITE" id="PS50837"/>
    </source>
</evidence>
<evidence type="ECO:0000313" key="6">
    <source>
        <dbReference type="EMBL" id="KAB5590982.1"/>
    </source>
</evidence>
<dbReference type="SUPFAM" id="SSF52540">
    <property type="entry name" value="P-loop containing nucleoside triphosphate hydrolases"/>
    <property type="match status" value="1"/>
</dbReference>
<dbReference type="InterPro" id="IPR001680">
    <property type="entry name" value="WD40_rpt"/>
</dbReference>
<feature type="domain" description="NACHT" evidence="5">
    <location>
        <begin position="289"/>
        <end position="434"/>
    </location>
</feature>
<accession>A0A5N5QGU6</accession>
<feature type="repeat" description="WD" evidence="3">
    <location>
        <begin position="1212"/>
        <end position="1253"/>
    </location>
</feature>
<dbReference type="PROSITE" id="PS50082">
    <property type="entry name" value="WD_REPEATS_2"/>
    <property type="match status" value="12"/>
</dbReference>
<feature type="region of interest" description="Disordered" evidence="4">
    <location>
        <begin position="1"/>
        <end position="86"/>
    </location>
</feature>
<keyword evidence="1 3" id="KW-0853">WD repeat</keyword>
<feature type="repeat" description="WD" evidence="3">
    <location>
        <begin position="1041"/>
        <end position="1082"/>
    </location>
</feature>
<dbReference type="Pfam" id="PF24883">
    <property type="entry name" value="NPHP3_N"/>
    <property type="match status" value="1"/>
</dbReference>
<dbReference type="SMART" id="SM00320">
    <property type="entry name" value="WD40"/>
    <property type="match status" value="14"/>
</dbReference>
<dbReference type="SUPFAM" id="SSF50978">
    <property type="entry name" value="WD40 repeat-like"/>
    <property type="match status" value="2"/>
</dbReference>
<gene>
    <name evidence="6" type="ORF">CTheo_5574</name>
</gene>
<feature type="repeat" description="WD" evidence="3">
    <location>
        <begin position="955"/>
        <end position="996"/>
    </location>
</feature>
<dbReference type="InterPro" id="IPR019775">
    <property type="entry name" value="WD40_repeat_CS"/>
</dbReference>
<feature type="repeat" description="WD" evidence="3">
    <location>
        <begin position="1255"/>
        <end position="1296"/>
    </location>
</feature>
<dbReference type="Pfam" id="PF00400">
    <property type="entry name" value="WD40"/>
    <property type="match status" value="12"/>
</dbReference>
<feature type="repeat" description="WD" evidence="3">
    <location>
        <begin position="998"/>
        <end position="1039"/>
    </location>
</feature>
<feature type="repeat" description="WD" evidence="3">
    <location>
        <begin position="1084"/>
        <end position="1116"/>
    </location>
</feature>
<dbReference type="OrthoDB" id="538223at2759"/>
<name>A0A5N5QGU6_9AGAM</name>
<comment type="caution">
    <text evidence="6">The sequence shown here is derived from an EMBL/GenBank/DDBJ whole genome shotgun (WGS) entry which is preliminary data.</text>
</comment>
<dbReference type="EMBL" id="SSOP01000131">
    <property type="protein sequence ID" value="KAB5590982.1"/>
    <property type="molecule type" value="Genomic_DNA"/>
</dbReference>
<reference evidence="6 7" key="1">
    <citation type="journal article" date="2019" name="Fungal Biol. Biotechnol.">
        <title>Draft genome sequence of fastidious pathogen Ceratobasidium theobromae, which causes vascular-streak dieback in Theobroma cacao.</title>
        <authorList>
            <person name="Ali S.S."/>
            <person name="Asman A."/>
            <person name="Shao J."/>
            <person name="Firmansyah A.P."/>
            <person name="Susilo A.W."/>
            <person name="Rosmana A."/>
            <person name="McMahon P."/>
            <person name="Junaid M."/>
            <person name="Guest D."/>
            <person name="Kheng T.Y."/>
            <person name="Meinhardt L.W."/>
            <person name="Bailey B.A."/>
        </authorList>
    </citation>
    <scope>NUCLEOTIDE SEQUENCE [LARGE SCALE GENOMIC DNA]</scope>
    <source>
        <strain evidence="6 7">CT2</strain>
    </source>
</reference>
<feature type="compositionally biased region" description="Polar residues" evidence="4">
    <location>
        <begin position="64"/>
        <end position="81"/>
    </location>
</feature>
<evidence type="ECO:0000256" key="2">
    <source>
        <dbReference type="ARBA" id="ARBA00022737"/>
    </source>
</evidence>
<feature type="repeat" description="WD" evidence="3">
    <location>
        <begin position="1384"/>
        <end position="1417"/>
    </location>
</feature>
<dbReference type="InterPro" id="IPR036322">
    <property type="entry name" value="WD40_repeat_dom_sf"/>
</dbReference>
<dbReference type="PROSITE" id="PS50837">
    <property type="entry name" value="NACHT"/>
    <property type="match status" value="1"/>
</dbReference>
<evidence type="ECO:0000256" key="1">
    <source>
        <dbReference type="ARBA" id="ARBA00022574"/>
    </source>
</evidence>
<sequence>MSNPPVSPKPKRSVRRYIRDQYDKLVRSHPRSPSQQSIEASGSGASPTSPPPRAIGGLLAPPSDAQTVQLPHSHSDSQLSTGPKLEIESSPGITIWTGLRSVFEDLRKAARPFPLLESTVDSLIPCFGLLEVATARNSKEYKEIESDLKDLGESLTQRMKDANSTRMSKCIENVLMGIQQQATQIKEKESRGTKRRLLEARADEDDVIGHYRKIQSLFRQFQNDAILSTWSIANELLANTRLKELGPAKLANYNSNLSIEISRRTCTEGTRVAIMSEIDDWSLNPNAPDLYLMSGMAGTGKTTIACSFATRLEKRKQLAASFFCTRTSPECRNANRILPTIAYQLARYSTPFQSVLCEILGEDPDIGTKNIVEQFEQLLKEPLLKAKAAIPENLVVVIDALDECDDRRAVRLVLDLIFRHVHNLPLKFFVTSRPEPEIYSKMVAQISTSRTILHLHEIEKFLVQADIELYLKEELSTVTMAEAEIVELATRSGNLFIYAATLVRYIQPMDGSVDPQLRLQSALAIKSESTNKYAEVDALYGAVVKAALERKGLDSEEASNVRAVLWTVLCAQEPIGVDTLATLSGVDDTARTISALQPLRSVVHLSEGSRLVSTLHASFPDFMFSKERCGPFFCDPAEYHQFIARRCFRVMKVQLRFNICNLESSFVPDSKVEDLESRIANTISPILLYACRYWADHLGFTTNSTHLSDALHEFLSVRLLFWIEVVSLKRETIQGLGILVKVKKWLRMIPPTPDHNLARFVEDAHNFLTGYAATPVSQFTPHIYISSLALCPRSSLVYKKFQSYTRGLIRLKGPGLDQLETIALVTWAITSPVQSVSYSSDGSQVAFGCQDGVVGVRNAYDGSPIVGPFQGHRDVILSVAFSPDGTRFISGSEDHTVKIWNAQDGTLVGQPFQGHTTGIRSVAFSPNGQLIVLGSDDNIIRVRSVNNGAPVGSSFNGHTQPVIAVAFSLDGTQLVSGSYDHTVRVWNIQDGTPVLNPLEGHTGPVWSVAFSPDGTRIASGSADRTIRIWNAQNGLLIIEPLRGHINEVFSVAFSPDGARLVSSSEDCTIRIWSSENGNLVAGPLEGHTNFIWSVAFSPDGTRIISGSGDRTIRVWNAGVVKPFLNQLKGHANGITSIALARVGTCIASSSITSIFVWDSQNASCLAGPFEGHTDYIRSIALSPDGTRLVSGSEDHTIRVWDVKKGTLLAGPFQDHSRDVLSVAFSPDSAYIASGSIDRTICVRNSSDGALIAPPFKGHSDEVRSVAFSFDSTQLISGSNDCTIRMWDTQSGTLAINPFLGHTGWVMSVAFSPCSQYIASGSKDSTIRVWGAAKGTLIANPFTGHTGIVTSVAFSPNGECIVSSSYDRTVRVWHTHSGALVAGPFFGHVYAPTSVAFLPDSTRIVSGSWDSTIRVWDLPNFPSIPSTSEHLPVLSSDSAHSTTRPTDWIVKDDGWITSHDGDVLFWAPPEVIQRLLTPHCLSIISRFGRIEVDMSSALFGEHWKECYVSV</sequence>
<dbReference type="PANTHER" id="PTHR19848:SF8">
    <property type="entry name" value="F-BOX AND WD REPEAT DOMAIN CONTAINING 7"/>
    <property type="match status" value="1"/>
</dbReference>
<dbReference type="InterPro" id="IPR020472">
    <property type="entry name" value="WD40_PAC1"/>
</dbReference>
<dbReference type="InterPro" id="IPR015943">
    <property type="entry name" value="WD40/YVTN_repeat-like_dom_sf"/>
</dbReference>
<keyword evidence="2" id="KW-0677">Repeat</keyword>
<proteinExistence type="predicted"/>
<organism evidence="6 7">
    <name type="scientific">Ceratobasidium theobromae</name>
    <dbReference type="NCBI Taxonomy" id="1582974"/>
    <lineage>
        <taxon>Eukaryota</taxon>
        <taxon>Fungi</taxon>
        <taxon>Dikarya</taxon>
        <taxon>Basidiomycota</taxon>
        <taxon>Agaricomycotina</taxon>
        <taxon>Agaricomycetes</taxon>
        <taxon>Cantharellales</taxon>
        <taxon>Ceratobasidiaceae</taxon>
        <taxon>Ceratobasidium</taxon>
    </lineage>
</organism>
<feature type="compositionally biased region" description="Basic and acidic residues" evidence="4">
    <location>
        <begin position="17"/>
        <end position="26"/>
    </location>
</feature>
<protein>
    <recommendedName>
        <fullName evidence="5">NACHT domain-containing protein</fullName>
    </recommendedName>
</protein>
<feature type="repeat" description="WD" evidence="3">
    <location>
        <begin position="869"/>
        <end position="910"/>
    </location>
</feature>
<evidence type="ECO:0000313" key="7">
    <source>
        <dbReference type="Proteomes" id="UP000383932"/>
    </source>
</evidence>
<dbReference type="PROSITE" id="PS50294">
    <property type="entry name" value="WD_REPEATS_REGION"/>
    <property type="match status" value="12"/>
</dbReference>
<dbReference type="PRINTS" id="PR00320">
    <property type="entry name" value="GPROTEINBRPT"/>
</dbReference>
<keyword evidence="7" id="KW-1185">Reference proteome</keyword>
<dbReference type="PANTHER" id="PTHR19848">
    <property type="entry name" value="WD40 REPEAT PROTEIN"/>
    <property type="match status" value="1"/>
</dbReference>
<feature type="repeat" description="WD" evidence="3">
    <location>
        <begin position="1341"/>
        <end position="1382"/>
    </location>
</feature>
<dbReference type="Gene3D" id="2.130.10.10">
    <property type="entry name" value="YVTN repeat-like/Quinoprotein amine dehydrogenase"/>
    <property type="match status" value="6"/>
</dbReference>
<dbReference type="Gene3D" id="3.40.50.300">
    <property type="entry name" value="P-loop containing nucleotide triphosphate hydrolases"/>
    <property type="match status" value="1"/>
</dbReference>
<feature type="repeat" description="WD" evidence="3">
    <location>
        <begin position="912"/>
        <end position="953"/>
    </location>
</feature>